<evidence type="ECO:0000313" key="3">
    <source>
        <dbReference type="Proteomes" id="UP000275012"/>
    </source>
</evidence>
<feature type="transmembrane region" description="Helical" evidence="1">
    <location>
        <begin position="33"/>
        <end position="50"/>
    </location>
</feature>
<feature type="transmembrane region" description="Helical" evidence="1">
    <location>
        <begin position="146"/>
        <end position="163"/>
    </location>
</feature>
<keyword evidence="1" id="KW-0812">Transmembrane</keyword>
<keyword evidence="3" id="KW-1185">Reference proteome</keyword>
<feature type="transmembrane region" description="Helical" evidence="1">
    <location>
        <begin position="389"/>
        <end position="409"/>
    </location>
</feature>
<gene>
    <name evidence="2" type="ORF">EBB59_00260</name>
</gene>
<feature type="transmembrane region" description="Helical" evidence="1">
    <location>
        <begin position="267"/>
        <end position="286"/>
    </location>
</feature>
<dbReference type="GO" id="GO:1902604">
    <property type="term" value="P:p-aminobenzoyl-glutamate transmembrane transport"/>
    <property type="evidence" value="ECO:0007669"/>
    <property type="project" value="InterPro"/>
</dbReference>
<dbReference type="PANTHER" id="PTHR30282">
    <property type="entry name" value="P-AMINOBENZOYL GLUTAMATE TRANSPORTER"/>
    <property type="match status" value="1"/>
</dbReference>
<feature type="transmembrane region" description="Helical" evidence="1">
    <location>
        <begin position="477"/>
        <end position="502"/>
    </location>
</feature>
<dbReference type="InterPro" id="IPR004697">
    <property type="entry name" value="AbgT"/>
</dbReference>
<feature type="transmembrane region" description="Helical" evidence="1">
    <location>
        <begin position="120"/>
        <end position="140"/>
    </location>
</feature>
<reference evidence="2 3" key="1">
    <citation type="submission" date="2018-10" db="EMBL/GenBank/DDBJ databases">
        <title>Proposal of Lysobacter pythonis sp. nov. isolated from royal pythons (Python regius).</title>
        <authorList>
            <person name="Hans-Juergen B."/>
            <person name="Huptas C."/>
            <person name="Sandra B."/>
            <person name="Igor L."/>
            <person name="Joachim S."/>
            <person name="Siegfried S."/>
            <person name="Mareike W."/>
            <person name="Peter K."/>
        </authorList>
    </citation>
    <scope>NUCLEOTIDE SEQUENCE [LARGE SCALE GENOMIC DNA]</scope>
    <source>
        <strain evidence="2 3">4284/11</strain>
    </source>
</reference>
<dbReference type="AlphaFoldDB" id="A0A3M2HYG3"/>
<name>A0A3M2HYG3_9GAMM</name>
<feature type="transmembrane region" description="Helical" evidence="1">
    <location>
        <begin position="306"/>
        <end position="329"/>
    </location>
</feature>
<dbReference type="RefSeq" id="WP_122100159.1">
    <property type="nucleotide sequence ID" value="NZ_RFLY01000001.1"/>
</dbReference>
<proteinExistence type="predicted"/>
<dbReference type="PANTHER" id="PTHR30282:SF0">
    <property type="entry name" value="P-AMINOBENZOYL-GLUTAMATE TRANSPORT PROTEIN"/>
    <property type="match status" value="1"/>
</dbReference>
<evidence type="ECO:0000313" key="2">
    <source>
        <dbReference type="EMBL" id="RMH94771.1"/>
    </source>
</evidence>
<sequence>MSGQAADAPRRASAIDRFLNIVEKGGNALPHPATLFALLALAVVALSWIASQFHISVPHPTTGETIRPVNLMTVEGLQRILDSLVTNFTSFAPLGTVLVSLIGIGVAEHSGLIGAALRKLVLTAPSFLLTPVMVFAGVMSNMASEIGYVLLVPLAGMVFLAAGRHPILGMAAAFAGVSGGYSANLLLGTIDPLLAGLSQEAARIVDAAYTVNPAANWYFMIVSTFLVTGLGWWVTERFVARRFPDAPETSNQGDEIEPISAAEKRGLVYAGVATALLTGLILWGTVPDDGFLRLAGQEKLLDSLKPFLSGIVAVIFLYGLVAGVAYGVGAGTVGSDADVINGMGKSMSTLGVYLVLTFFAAQFVAFFNWTQLGLIFAVKGADLLIQMQLPGIVLFAGFILLTALANLFMGSASAKWALMAPVFVPMFMLLGYSPELTQVGYRIGDSVTNIISPMMSYFALIIAFLQRYEPKAGIGTVIAVMLPYSIVFLIGWTVLFAFWMGFDLPIGPGAPLQYVPAGKTAA</sequence>
<evidence type="ECO:0000256" key="1">
    <source>
        <dbReference type="SAM" id="Phobius"/>
    </source>
</evidence>
<feature type="transmembrane region" description="Helical" evidence="1">
    <location>
        <begin position="446"/>
        <end position="465"/>
    </location>
</feature>
<feature type="transmembrane region" description="Helical" evidence="1">
    <location>
        <begin position="416"/>
        <end position="434"/>
    </location>
</feature>
<comment type="caution">
    <text evidence="2">The sequence shown here is derived from an EMBL/GenBank/DDBJ whole genome shotgun (WGS) entry which is preliminary data.</text>
</comment>
<dbReference type="Pfam" id="PF03806">
    <property type="entry name" value="ABG_transport"/>
    <property type="match status" value="1"/>
</dbReference>
<feature type="transmembrane region" description="Helical" evidence="1">
    <location>
        <begin position="350"/>
        <end position="369"/>
    </location>
</feature>
<feature type="transmembrane region" description="Helical" evidence="1">
    <location>
        <begin position="88"/>
        <end position="108"/>
    </location>
</feature>
<keyword evidence="1" id="KW-0472">Membrane</keyword>
<protein>
    <submittedName>
        <fullName evidence="2">AbgT family transporter</fullName>
    </submittedName>
</protein>
<keyword evidence="1" id="KW-1133">Transmembrane helix</keyword>
<feature type="transmembrane region" description="Helical" evidence="1">
    <location>
        <begin position="170"/>
        <end position="195"/>
    </location>
</feature>
<dbReference type="EMBL" id="RFLY01000001">
    <property type="protein sequence ID" value="RMH94771.1"/>
    <property type="molecule type" value="Genomic_DNA"/>
</dbReference>
<dbReference type="OrthoDB" id="3314392at2"/>
<accession>A0A3M2HYG3</accession>
<feature type="transmembrane region" description="Helical" evidence="1">
    <location>
        <begin position="215"/>
        <end position="234"/>
    </location>
</feature>
<organism evidence="2 3">
    <name type="scientific">Solilutibacter pythonis</name>
    <dbReference type="NCBI Taxonomy" id="2483112"/>
    <lineage>
        <taxon>Bacteria</taxon>
        <taxon>Pseudomonadati</taxon>
        <taxon>Pseudomonadota</taxon>
        <taxon>Gammaproteobacteria</taxon>
        <taxon>Lysobacterales</taxon>
        <taxon>Lysobacteraceae</taxon>
        <taxon>Solilutibacter</taxon>
    </lineage>
</organism>
<dbReference type="Proteomes" id="UP000275012">
    <property type="component" value="Unassembled WGS sequence"/>
</dbReference>
<dbReference type="GO" id="GO:0015558">
    <property type="term" value="F:secondary active p-aminobenzoyl-glutamate transmembrane transporter activity"/>
    <property type="evidence" value="ECO:0007669"/>
    <property type="project" value="InterPro"/>
</dbReference>